<dbReference type="SUPFAM" id="SSF50494">
    <property type="entry name" value="Trypsin-like serine proteases"/>
    <property type="match status" value="1"/>
</dbReference>
<reference evidence="6" key="1">
    <citation type="submission" date="2021-10" db="EMBL/GenBank/DDBJ databases">
        <title>Anaerobic single-cell dispensing facilitates the cultivation of human gut bacteria.</title>
        <authorList>
            <person name="Afrizal A."/>
        </authorList>
    </citation>
    <scope>NUCLEOTIDE SEQUENCE</scope>
    <source>
        <strain evidence="6">CLA-AA-H204</strain>
    </source>
</reference>
<evidence type="ECO:0000256" key="1">
    <source>
        <dbReference type="ARBA" id="ARBA00010541"/>
    </source>
</evidence>
<dbReference type="GO" id="GO:0006508">
    <property type="term" value="P:proteolysis"/>
    <property type="evidence" value="ECO:0007669"/>
    <property type="project" value="UniProtKB-KW"/>
</dbReference>
<feature type="domain" description="PDZ" evidence="5">
    <location>
        <begin position="386"/>
        <end position="478"/>
    </location>
</feature>
<dbReference type="Proteomes" id="UP001198893">
    <property type="component" value="Unassembled WGS sequence"/>
</dbReference>
<dbReference type="InterPro" id="IPR043504">
    <property type="entry name" value="Peptidase_S1_PA_chymotrypsin"/>
</dbReference>
<evidence type="ECO:0000313" key="7">
    <source>
        <dbReference type="Proteomes" id="UP001198893"/>
    </source>
</evidence>
<feature type="compositionally biased region" description="Polar residues" evidence="4">
    <location>
        <begin position="67"/>
        <end position="81"/>
    </location>
</feature>
<dbReference type="InterPro" id="IPR051201">
    <property type="entry name" value="Chloro_Bact_Ser_Proteases"/>
</dbReference>
<comment type="caution">
    <text evidence="6">The sequence shown here is derived from an EMBL/GenBank/DDBJ whole genome shotgun (WGS) entry which is preliminary data.</text>
</comment>
<feature type="compositionally biased region" description="Low complexity" evidence="4">
    <location>
        <begin position="1"/>
        <end position="30"/>
    </location>
</feature>
<dbReference type="InterPro" id="IPR001478">
    <property type="entry name" value="PDZ"/>
</dbReference>
<dbReference type="SUPFAM" id="SSF50156">
    <property type="entry name" value="PDZ domain-like"/>
    <property type="match status" value="1"/>
</dbReference>
<name>A0AAW4WMJ4_9FIRM</name>
<proteinExistence type="inferred from homology"/>
<dbReference type="EMBL" id="JAJEQW010000032">
    <property type="protein sequence ID" value="MCC2243552.1"/>
    <property type="molecule type" value="Genomic_DNA"/>
</dbReference>
<dbReference type="AlphaFoldDB" id="A0AAW4WMJ4"/>
<feature type="region of interest" description="Disordered" evidence="4">
    <location>
        <begin position="1"/>
        <end position="47"/>
    </location>
</feature>
<dbReference type="Gene3D" id="2.40.10.10">
    <property type="entry name" value="Trypsin-like serine proteases"/>
    <property type="match status" value="2"/>
</dbReference>
<dbReference type="PRINTS" id="PR00834">
    <property type="entry name" value="PROTEASES2C"/>
</dbReference>
<dbReference type="Pfam" id="PF13180">
    <property type="entry name" value="PDZ_2"/>
    <property type="match status" value="1"/>
</dbReference>
<evidence type="ECO:0000313" key="6">
    <source>
        <dbReference type="EMBL" id="MCC2243552.1"/>
    </source>
</evidence>
<dbReference type="SMART" id="SM00228">
    <property type="entry name" value="PDZ"/>
    <property type="match status" value="1"/>
</dbReference>
<evidence type="ECO:0000256" key="2">
    <source>
        <dbReference type="ARBA" id="ARBA00022670"/>
    </source>
</evidence>
<dbReference type="PROSITE" id="PS50106">
    <property type="entry name" value="PDZ"/>
    <property type="match status" value="1"/>
</dbReference>
<dbReference type="InterPro" id="IPR009003">
    <property type="entry name" value="Peptidase_S1_PA"/>
</dbReference>
<dbReference type="Gene3D" id="2.30.42.10">
    <property type="match status" value="1"/>
</dbReference>
<feature type="region of interest" description="Disordered" evidence="4">
    <location>
        <begin position="67"/>
        <end position="94"/>
    </location>
</feature>
<dbReference type="Pfam" id="PF13365">
    <property type="entry name" value="Trypsin_2"/>
    <property type="match status" value="1"/>
</dbReference>
<comment type="similarity">
    <text evidence="1">Belongs to the peptidase S1C family.</text>
</comment>
<organism evidence="6 7">
    <name type="scientific">Roseburia amylophila</name>
    <dbReference type="NCBI Taxonomy" id="2981794"/>
    <lineage>
        <taxon>Bacteria</taxon>
        <taxon>Bacillati</taxon>
        <taxon>Bacillota</taxon>
        <taxon>Clostridia</taxon>
        <taxon>Lachnospirales</taxon>
        <taxon>Lachnospiraceae</taxon>
        <taxon>Roseburia</taxon>
    </lineage>
</organism>
<evidence type="ECO:0000256" key="3">
    <source>
        <dbReference type="ARBA" id="ARBA00022801"/>
    </source>
</evidence>
<evidence type="ECO:0000256" key="4">
    <source>
        <dbReference type="SAM" id="MobiDB-lite"/>
    </source>
</evidence>
<accession>A0AAW4WMJ4</accession>
<dbReference type="RefSeq" id="WP_022244434.1">
    <property type="nucleotide sequence ID" value="NZ_JAJEQW010000032.1"/>
</dbReference>
<keyword evidence="2" id="KW-0645">Protease</keyword>
<feature type="compositionally biased region" description="Basic residues" evidence="4">
    <location>
        <begin position="82"/>
        <end position="94"/>
    </location>
</feature>
<sequence>MENNYNNNFNSGSPYSYNQTNQQTGDGTNTSWSSQVNGNTSQGYSQGTQYGQGNAYYSQGTQYGQGNAYYNQGTQPYGQNQQKKKRKEKVKKEHGKGGFGVKLAKCAAIALVFGLISGSVFAGTNQLLGTKWSNSESAKTEASLNKSSSGDTVKAANTSSKAVTDLTDVSDIADNVMPSIVAITNMSEKQVSTWYGYTASQPQESCGSGIIVSQDDQYIYVATNNHVVSGAQSITVQFSDDSTVAAEVKGTDAGSDLAVVAVPISDISADTLSTIKVATLGNSDDLSVGQAAVAIGNALGYGQSVTTGVISALNREVSVENEDGSTTTNELIQTDAAINPGNSGGALLNAKGEVIGISSVKYSDTSVEGMGYAIPINTASPIIEKLINREQVDESRSAYLGISGVDVSSTVAQTYNMPEGIYLYQVKEGSPAEQAGLQAGDIITSFDGSKVSSTTELNDAIKYCAAGDSVEVVFERQTDGQYQEQTVTVTLGQKN</sequence>
<evidence type="ECO:0000259" key="5">
    <source>
        <dbReference type="PROSITE" id="PS50106"/>
    </source>
</evidence>
<gene>
    <name evidence="6" type="ORF">LKD47_14845</name>
</gene>
<dbReference type="PANTHER" id="PTHR43343">
    <property type="entry name" value="PEPTIDASE S12"/>
    <property type="match status" value="1"/>
</dbReference>
<keyword evidence="3" id="KW-0378">Hydrolase</keyword>
<dbReference type="InterPro" id="IPR036034">
    <property type="entry name" value="PDZ_sf"/>
</dbReference>
<protein>
    <submittedName>
        <fullName evidence="6">Trypsin-like peptidase domain-containing protein</fullName>
    </submittedName>
</protein>
<dbReference type="InterPro" id="IPR001940">
    <property type="entry name" value="Peptidase_S1C"/>
</dbReference>
<dbReference type="GO" id="GO:0004252">
    <property type="term" value="F:serine-type endopeptidase activity"/>
    <property type="evidence" value="ECO:0007669"/>
    <property type="project" value="InterPro"/>
</dbReference>
<dbReference type="PANTHER" id="PTHR43343:SF3">
    <property type="entry name" value="PROTEASE DO-LIKE 8, CHLOROPLASTIC"/>
    <property type="match status" value="1"/>
</dbReference>